<name>A0A4D4IYA0_9PSEU</name>
<evidence type="ECO:0000313" key="2">
    <source>
        <dbReference type="EMBL" id="GDY29211.1"/>
    </source>
</evidence>
<dbReference type="GO" id="GO:0003677">
    <property type="term" value="F:DNA binding"/>
    <property type="evidence" value="ECO:0007669"/>
    <property type="project" value="InterPro"/>
</dbReference>
<comment type="caution">
    <text evidence="2">The sequence shown here is derived from an EMBL/GenBank/DDBJ whole genome shotgun (WGS) entry which is preliminary data.</text>
</comment>
<dbReference type="SUPFAM" id="SSF82607">
    <property type="entry name" value="YbaB-like"/>
    <property type="match status" value="1"/>
</dbReference>
<feature type="compositionally biased region" description="Acidic residues" evidence="1">
    <location>
        <begin position="118"/>
        <end position="127"/>
    </location>
</feature>
<evidence type="ECO:0008006" key="4">
    <source>
        <dbReference type="Google" id="ProtNLM"/>
    </source>
</evidence>
<dbReference type="InterPro" id="IPR004401">
    <property type="entry name" value="YbaB/EbfC"/>
</dbReference>
<proteinExistence type="predicted"/>
<evidence type="ECO:0000256" key="1">
    <source>
        <dbReference type="SAM" id="MobiDB-lite"/>
    </source>
</evidence>
<dbReference type="InterPro" id="IPR036894">
    <property type="entry name" value="YbaB-like_sf"/>
</dbReference>
<sequence length="174" mass="18698">MDPSGETWLQNFESRVADMQRKSAALAEGLAEASATVSSPDGSVTVRIGANGGLENLELGHRATEHSPARLTALIMETVRRGQRMAAHKVSEAFAPMGPNSEAMRLISRFAPPPADEPGGDGEDPFPVEDSAAEPPRADRRQPPPQHPRPPAPPARPTGRQRPAEDDDDDVDLW</sequence>
<evidence type="ECO:0000313" key="3">
    <source>
        <dbReference type="Proteomes" id="UP000298860"/>
    </source>
</evidence>
<dbReference type="RefSeq" id="WP_137812410.1">
    <property type="nucleotide sequence ID" value="NZ_BJFL01000003.1"/>
</dbReference>
<organism evidence="2 3">
    <name type="scientific">Gandjariella thermophila</name>
    <dbReference type="NCBI Taxonomy" id="1931992"/>
    <lineage>
        <taxon>Bacteria</taxon>
        <taxon>Bacillati</taxon>
        <taxon>Actinomycetota</taxon>
        <taxon>Actinomycetes</taxon>
        <taxon>Pseudonocardiales</taxon>
        <taxon>Pseudonocardiaceae</taxon>
        <taxon>Gandjariella</taxon>
    </lineage>
</organism>
<dbReference type="OrthoDB" id="3685284at2"/>
<feature type="compositionally biased region" description="Acidic residues" evidence="1">
    <location>
        <begin position="165"/>
        <end position="174"/>
    </location>
</feature>
<dbReference type="Gene3D" id="3.30.1310.10">
    <property type="entry name" value="Nucleoid-associated protein YbaB-like domain"/>
    <property type="match status" value="1"/>
</dbReference>
<feature type="region of interest" description="Disordered" evidence="1">
    <location>
        <begin position="104"/>
        <end position="174"/>
    </location>
</feature>
<dbReference type="Pfam" id="PF02575">
    <property type="entry name" value="YbaB_DNA_bd"/>
    <property type="match status" value="1"/>
</dbReference>
<gene>
    <name evidence="2" type="ORF">GTS_08440</name>
</gene>
<dbReference type="Proteomes" id="UP000298860">
    <property type="component" value="Unassembled WGS sequence"/>
</dbReference>
<keyword evidence="3" id="KW-1185">Reference proteome</keyword>
<dbReference type="EMBL" id="BJFL01000003">
    <property type="protein sequence ID" value="GDY29211.1"/>
    <property type="molecule type" value="Genomic_DNA"/>
</dbReference>
<dbReference type="AlphaFoldDB" id="A0A4D4IYA0"/>
<reference evidence="3" key="1">
    <citation type="submission" date="2019-04" db="EMBL/GenBank/DDBJ databases">
        <title>Draft genome sequence of Pseudonocardiaceae bacterium SL3-2-4.</title>
        <authorList>
            <person name="Ningsih F."/>
            <person name="Yokota A."/>
            <person name="Sakai Y."/>
            <person name="Nanatani K."/>
            <person name="Yabe S."/>
            <person name="Oetari A."/>
            <person name="Sjamsuridzal W."/>
        </authorList>
    </citation>
    <scope>NUCLEOTIDE SEQUENCE [LARGE SCALE GENOMIC DNA]</scope>
    <source>
        <strain evidence="3">SL3-2-4</strain>
    </source>
</reference>
<protein>
    <recommendedName>
        <fullName evidence="4">YbaB/EbfC DNA-binding family protein</fullName>
    </recommendedName>
</protein>
<feature type="compositionally biased region" description="Pro residues" evidence="1">
    <location>
        <begin position="143"/>
        <end position="156"/>
    </location>
</feature>
<accession>A0A4D4IYA0</accession>